<evidence type="ECO:0000313" key="13">
    <source>
        <dbReference type="EMBL" id="SEH14727.1"/>
    </source>
</evidence>
<dbReference type="OrthoDB" id="28389at2157"/>
<feature type="transmembrane region" description="Helical" evidence="11">
    <location>
        <begin position="50"/>
        <end position="70"/>
    </location>
</feature>
<evidence type="ECO:0000256" key="8">
    <source>
        <dbReference type="ARBA" id="ARBA00023049"/>
    </source>
</evidence>
<evidence type="ECO:0000256" key="7">
    <source>
        <dbReference type="ARBA" id="ARBA00022989"/>
    </source>
</evidence>
<feature type="domain" description="Peptidase M48" evidence="12">
    <location>
        <begin position="187"/>
        <end position="395"/>
    </location>
</feature>
<evidence type="ECO:0000256" key="2">
    <source>
        <dbReference type="ARBA" id="ARBA00022670"/>
    </source>
</evidence>
<keyword evidence="2 10" id="KW-0645">Protease</keyword>
<keyword evidence="7 11" id="KW-1133">Transmembrane helix</keyword>
<keyword evidence="5 10" id="KW-0378">Hydrolase</keyword>
<accession>A0A1H6FVC3</accession>
<dbReference type="GO" id="GO:0006508">
    <property type="term" value="P:proteolysis"/>
    <property type="evidence" value="ECO:0007669"/>
    <property type="project" value="UniProtKB-KW"/>
</dbReference>
<keyword evidence="3 11" id="KW-0812">Transmembrane</keyword>
<feature type="transmembrane region" description="Helical" evidence="11">
    <location>
        <begin position="115"/>
        <end position="133"/>
    </location>
</feature>
<evidence type="ECO:0000259" key="12">
    <source>
        <dbReference type="Pfam" id="PF01435"/>
    </source>
</evidence>
<evidence type="ECO:0000256" key="10">
    <source>
        <dbReference type="RuleBase" id="RU003983"/>
    </source>
</evidence>
<dbReference type="Pfam" id="PF01435">
    <property type="entry name" value="Peptidase_M48"/>
    <property type="match status" value="1"/>
</dbReference>
<keyword evidence="8 10" id="KW-0482">Metalloprotease</keyword>
<proteinExistence type="inferred from homology"/>
<dbReference type="Proteomes" id="UP000199112">
    <property type="component" value="Unassembled WGS sequence"/>
</dbReference>
<comment type="similarity">
    <text evidence="10">Belongs to the peptidase M48 family.</text>
</comment>
<evidence type="ECO:0000256" key="6">
    <source>
        <dbReference type="ARBA" id="ARBA00022833"/>
    </source>
</evidence>
<evidence type="ECO:0000313" key="14">
    <source>
        <dbReference type="Proteomes" id="UP000199112"/>
    </source>
</evidence>
<dbReference type="GO" id="GO:0004222">
    <property type="term" value="F:metalloendopeptidase activity"/>
    <property type="evidence" value="ECO:0007669"/>
    <property type="project" value="InterPro"/>
</dbReference>
<dbReference type="Gene3D" id="3.30.2010.10">
    <property type="entry name" value="Metalloproteases ('zincins'), catalytic domain"/>
    <property type="match status" value="1"/>
</dbReference>
<keyword evidence="1" id="KW-1003">Cell membrane</keyword>
<sequence length="410" mass="44314">MSLGDLRTGLWIRMGVASLLGFVGVLVLFVVEIVLASLISFAFVEGVPEMAGTVLVLVLVASGFLLWWWLTATVLARLVSPGALSERFAHDGVSEAAAGLGALFWNPTRVVPPKYLGLAGGGALSFFVLYTLIVDVLEISAAYIGVVVGLGFVGWQTYRLVDNELRQDGVVRGDLEEAYGVVEDDEREPELRARVRRLARQADVPAPEVRVGTTRTPQAATVGYRAEQSVIVVSRGLLETLDDPELDAVLAHELAHLSNRDAAVLTGLRFPATKASMVLTRFNHPIILAVVAPVYVSSRVSVAIVARYREYVADAAAASVTGNPAALASALEKLDGDRSRRPDTDMRAERSTAAFGIVPPPWQEKRYFDGVARFVVRGVLGTHPSTDSRIERLRNVTEATESRAVTAEQR</sequence>
<protein>
    <submittedName>
        <fullName evidence="13">Peptidase family M48</fullName>
    </submittedName>
</protein>
<dbReference type="PANTHER" id="PTHR43221">
    <property type="entry name" value="PROTEASE HTPX"/>
    <property type="match status" value="1"/>
</dbReference>
<dbReference type="EMBL" id="FNWL01000002">
    <property type="protein sequence ID" value="SEH14727.1"/>
    <property type="molecule type" value="Genomic_DNA"/>
</dbReference>
<dbReference type="RefSeq" id="WP_090506673.1">
    <property type="nucleotide sequence ID" value="NZ_FNWL01000002.1"/>
</dbReference>
<keyword evidence="14" id="KW-1185">Reference proteome</keyword>
<dbReference type="AlphaFoldDB" id="A0A1H6FVC3"/>
<dbReference type="InterPro" id="IPR001915">
    <property type="entry name" value="Peptidase_M48"/>
</dbReference>
<feature type="transmembrane region" description="Helical" evidence="11">
    <location>
        <begin position="20"/>
        <end position="44"/>
    </location>
</feature>
<evidence type="ECO:0000256" key="11">
    <source>
        <dbReference type="SAM" id="Phobius"/>
    </source>
</evidence>
<keyword evidence="4" id="KW-0479">Metal-binding</keyword>
<feature type="transmembrane region" description="Helical" evidence="11">
    <location>
        <begin position="139"/>
        <end position="158"/>
    </location>
</feature>
<name>A0A1H6FVC3_9EURY</name>
<evidence type="ECO:0000256" key="3">
    <source>
        <dbReference type="ARBA" id="ARBA00022692"/>
    </source>
</evidence>
<evidence type="ECO:0000256" key="9">
    <source>
        <dbReference type="ARBA" id="ARBA00023136"/>
    </source>
</evidence>
<keyword evidence="9 11" id="KW-0472">Membrane</keyword>
<comment type="cofactor">
    <cofactor evidence="10">
        <name>Zn(2+)</name>
        <dbReference type="ChEBI" id="CHEBI:29105"/>
    </cofactor>
    <text evidence="10">Binds 1 zinc ion per subunit.</text>
</comment>
<dbReference type="PANTHER" id="PTHR43221:SF2">
    <property type="entry name" value="PROTEASE HTPX HOMOLOG"/>
    <property type="match status" value="1"/>
</dbReference>
<dbReference type="GO" id="GO:0046872">
    <property type="term" value="F:metal ion binding"/>
    <property type="evidence" value="ECO:0007669"/>
    <property type="project" value="UniProtKB-KW"/>
</dbReference>
<keyword evidence="6 10" id="KW-0862">Zinc</keyword>
<organism evidence="13 14">
    <name type="scientific">Natronorubrum sediminis</name>
    <dbReference type="NCBI Taxonomy" id="640943"/>
    <lineage>
        <taxon>Archaea</taxon>
        <taxon>Methanobacteriati</taxon>
        <taxon>Methanobacteriota</taxon>
        <taxon>Stenosarchaea group</taxon>
        <taxon>Halobacteria</taxon>
        <taxon>Halobacteriales</taxon>
        <taxon>Natrialbaceae</taxon>
        <taxon>Natronorubrum</taxon>
    </lineage>
</organism>
<reference evidence="14" key="1">
    <citation type="submission" date="2016-10" db="EMBL/GenBank/DDBJ databases">
        <authorList>
            <person name="Varghese N."/>
            <person name="Submissions S."/>
        </authorList>
    </citation>
    <scope>NUCLEOTIDE SEQUENCE [LARGE SCALE GENOMIC DNA]</scope>
    <source>
        <strain evidence="14">CGMCC 1.8981</strain>
    </source>
</reference>
<evidence type="ECO:0000256" key="1">
    <source>
        <dbReference type="ARBA" id="ARBA00022475"/>
    </source>
</evidence>
<gene>
    <name evidence="13" type="ORF">SAMN04487967_1739</name>
</gene>
<dbReference type="InterPro" id="IPR050083">
    <property type="entry name" value="HtpX_protease"/>
</dbReference>
<evidence type="ECO:0000256" key="4">
    <source>
        <dbReference type="ARBA" id="ARBA00022723"/>
    </source>
</evidence>
<evidence type="ECO:0000256" key="5">
    <source>
        <dbReference type="ARBA" id="ARBA00022801"/>
    </source>
</evidence>